<dbReference type="HOGENOM" id="CLU_1505074_0_0_1"/>
<dbReference type="RefSeq" id="XP_009015365.1">
    <property type="nucleotide sequence ID" value="XM_009017117.1"/>
</dbReference>
<reference evidence="3" key="1">
    <citation type="submission" date="2012-12" db="EMBL/GenBank/DDBJ databases">
        <authorList>
            <person name="Hellsten U."/>
            <person name="Grimwood J."/>
            <person name="Chapman J.A."/>
            <person name="Shapiro H."/>
            <person name="Aerts A."/>
            <person name="Otillar R.P."/>
            <person name="Terry A.Y."/>
            <person name="Boore J.L."/>
            <person name="Simakov O."/>
            <person name="Marletaz F."/>
            <person name="Cho S.-J."/>
            <person name="Edsinger-Gonzales E."/>
            <person name="Havlak P."/>
            <person name="Kuo D.-H."/>
            <person name="Larsson T."/>
            <person name="Lv J."/>
            <person name="Arendt D."/>
            <person name="Savage R."/>
            <person name="Osoegawa K."/>
            <person name="de Jong P."/>
            <person name="Lindberg D.R."/>
            <person name="Seaver E.C."/>
            <person name="Weisblat D.A."/>
            <person name="Putnam N.H."/>
            <person name="Grigoriev I.V."/>
            <person name="Rokhsar D.S."/>
        </authorList>
    </citation>
    <scope>NUCLEOTIDE SEQUENCE</scope>
</reference>
<evidence type="ECO:0000313" key="1">
    <source>
        <dbReference type="EMBL" id="ESO05997.1"/>
    </source>
</evidence>
<dbReference type="AlphaFoldDB" id="T1EPS6"/>
<dbReference type="CTD" id="20198576"/>
<organism evidence="2 3">
    <name type="scientific">Helobdella robusta</name>
    <name type="common">Californian leech</name>
    <dbReference type="NCBI Taxonomy" id="6412"/>
    <lineage>
        <taxon>Eukaryota</taxon>
        <taxon>Metazoa</taxon>
        <taxon>Spiralia</taxon>
        <taxon>Lophotrochozoa</taxon>
        <taxon>Annelida</taxon>
        <taxon>Clitellata</taxon>
        <taxon>Hirudinea</taxon>
        <taxon>Rhynchobdellida</taxon>
        <taxon>Glossiphoniidae</taxon>
        <taxon>Helobdella</taxon>
    </lineage>
</organism>
<dbReference type="GeneID" id="20198576"/>
<dbReference type="KEGG" id="hro:HELRODRAFT_160102"/>
<dbReference type="PANTHER" id="PTHR19963:SF30">
    <property type="entry name" value="ENDONUCLEASE_EXONUCLEASE_PHOSPHATASE DOMAIN-CONTAINING PROTEIN"/>
    <property type="match status" value="1"/>
</dbReference>
<dbReference type="InParanoid" id="T1EPS6"/>
<accession>T1EPS6</accession>
<dbReference type="EnsemblMetazoa" id="HelroT160102">
    <property type="protein sequence ID" value="HelroP160102"/>
    <property type="gene ID" value="HelroG160102"/>
</dbReference>
<dbReference type="PANTHER" id="PTHR19963">
    <property type="entry name" value="CCHC-TYPE DOMAIN-CONTAINING PROTEIN"/>
    <property type="match status" value="1"/>
</dbReference>
<keyword evidence="3" id="KW-1185">Reference proteome</keyword>
<dbReference type="EMBL" id="KB096324">
    <property type="protein sequence ID" value="ESO05997.1"/>
    <property type="molecule type" value="Genomic_DNA"/>
</dbReference>
<dbReference type="Proteomes" id="UP000015101">
    <property type="component" value="Unassembled WGS sequence"/>
</dbReference>
<evidence type="ECO:0000313" key="2">
    <source>
        <dbReference type="EnsemblMetazoa" id="HelroP160102"/>
    </source>
</evidence>
<reference evidence="2" key="3">
    <citation type="submission" date="2015-06" db="UniProtKB">
        <authorList>
            <consortium name="EnsemblMetazoa"/>
        </authorList>
    </citation>
    <scope>IDENTIFICATION</scope>
</reference>
<dbReference type="EMBL" id="AMQM01000503">
    <property type="status" value="NOT_ANNOTATED_CDS"/>
    <property type="molecule type" value="Genomic_DNA"/>
</dbReference>
<evidence type="ECO:0000313" key="3">
    <source>
        <dbReference type="Proteomes" id="UP000015101"/>
    </source>
</evidence>
<gene>
    <name evidence="2" type="primary">20198576</name>
    <name evidence="1" type="ORF">HELRODRAFT_160102</name>
</gene>
<sequence length="179" mass="19643">MDVEEDLMIVDEVGVSSQQAGREKTSVRPVFSDPDRVYCRVADPGQEKLRRGERMRTRFGTAWCEIRMSPGENLQLAPNVGLLFQTLQVLGAARVKVTGTEGGSKINNNVIGVDFFVIIEPGHESSAMIQGKGVELVIRGLDNRNVDSLLKLQMSEGATEIADMCKGEETDDNRVIGFS</sequence>
<proteinExistence type="predicted"/>
<protein>
    <submittedName>
        <fullName evidence="1 2">Uncharacterized protein</fullName>
    </submittedName>
</protein>
<name>T1EPS6_HELRO</name>
<reference evidence="1 3" key="2">
    <citation type="journal article" date="2013" name="Nature">
        <title>Insights into bilaterian evolution from three spiralian genomes.</title>
        <authorList>
            <person name="Simakov O."/>
            <person name="Marletaz F."/>
            <person name="Cho S.J."/>
            <person name="Edsinger-Gonzales E."/>
            <person name="Havlak P."/>
            <person name="Hellsten U."/>
            <person name="Kuo D.H."/>
            <person name="Larsson T."/>
            <person name="Lv J."/>
            <person name="Arendt D."/>
            <person name="Savage R."/>
            <person name="Osoegawa K."/>
            <person name="de Jong P."/>
            <person name="Grimwood J."/>
            <person name="Chapman J.A."/>
            <person name="Shapiro H."/>
            <person name="Aerts A."/>
            <person name="Otillar R.P."/>
            <person name="Terry A.Y."/>
            <person name="Boore J.L."/>
            <person name="Grigoriev I.V."/>
            <person name="Lindberg D.R."/>
            <person name="Seaver E.C."/>
            <person name="Weisblat D.A."/>
            <person name="Putnam N.H."/>
            <person name="Rokhsar D.S."/>
        </authorList>
    </citation>
    <scope>NUCLEOTIDE SEQUENCE</scope>
</reference>